<name>A0ACB8ZW44_ARCLA</name>
<proteinExistence type="predicted"/>
<sequence>MCESDDDDGGGGDIKVHGLTDSIAIMTKWYKKYTRGGEFKPRGSSNPFVKKPEMIKPFVDASKRKAKAICYNCENHGYFASECRSKAVKNRPVEKELVAYYKAKYLEAIGKGKKARGFIAEKTD</sequence>
<evidence type="ECO:0000313" key="1">
    <source>
        <dbReference type="EMBL" id="KAI3701863.1"/>
    </source>
</evidence>
<dbReference type="Proteomes" id="UP001055879">
    <property type="component" value="Linkage Group LG09"/>
</dbReference>
<evidence type="ECO:0000313" key="2">
    <source>
        <dbReference type="Proteomes" id="UP001055879"/>
    </source>
</evidence>
<dbReference type="EMBL" id="CM042055">
    <property type="protein sequence ID" value="KAI3701863.1"/>
    <property type="molecule type" value="Genomic_DNA"/>
</dbReference>
<reference evidence="2" key="1">
    <citation type="journal article" date="2022" name="Mol. Ecol. Resour.">
        <title>The genomes of chicory, endive, great burdock and yacon provide insights into Asteraceae palaeo-polyploidization history and plant inulin production.</title>
        <authorList>
            <person name="Fan W."/>
            <person name="Wang S."/>
            <person name="Wang H."/>
            <person name="Wang A."/>
            <person name="Jiang F."/>
            <person name="Liu H."/>
            <person name="Zhao H."/>
            <person name="Xu D."/>
            <person name="Zhang Y."/>
        </authorList>
    </citation>
    <scope>NUCLEOTIDE SEQUENCE [LARGE SCALE GENOMIC DNA]</scope>
    <source>
        <strain evidence="2">cv. Niubang</strain>
    </source>
</reference>
<reference evidence="1 2" key="2">
    <citation type="journal article" date="2022" name="Mol. Ecol. Resour.">
        <title>The genomes of chicory, endive, great burdock and yacon provide insights into Asteraceae paleo-polyploidization history and plant inulin production.</title>
        <authorList>
            <person name="Fan W."/>
            <person name="Wang S."/>
            <person name="Wang H."/>
            <person name="Wang A."/>
            <person name="Jiang F."/>
            <person name="Liu H."/>
            <person name="Zhao H."/>
            <person name="Xu D."/>
            <person name="Zhang Y."/>
        </authorList>
    </citation>
    <scope>NUCLEOTIDE SEQUENCE [LARGE SCALE GENOMIC DNA]</scope>
    <source>
        <strain evidence="2">cv. Niubang</strain>
    </source>
</reference>
<comment type="caution">
    <text evidence="1">The sequence shown here is derived from an EMBL/GenBank/DDBJ whole genome shotgun (WGS) entry which is preliminary data.</text>
</comment>
<organism evidence="1 2">
    <name type="scientific">Arctium lappa</name>
    <name type="common">Greater burdock</name>
    <name type="synonym">Lappa major</name>
    <dbReference type="NCBI Taxonomy" id="4217"/>
    <lineage>
        <taxon>Eukaryota</taxon>
        <taxon>Viridiplantae</taxon>
        <taxon>Streptophyta</taxon>
        <taxon>Embryophyta</taxon>
        <taxon>Tracheophyta</taxon>
        <taxon>Spermatophyta</taxon>
        <taxon>Magnoliopsida</taxon>
        <taxon>eudicotyledons</taxon>
        <taxon>Gunneridae</taxon>
        <taxon>Pentapetalae</taxon>
        <taxon>asterids</taxon>
        <taxon>campanulids</taxon>
        <taxon>Asterales</taxon>
        <taxon>Asteraceae</taxon>
        <taxon>Carduoideae</taxon>
        <taxon>Cardueae</taxon>
        <taxon>Arctiinae</taxon>
        <taxon>Arctium</taxon>
    </lineage>
</organism>
<accession>A0ACB8ZW44</accession>
<gene>
    <name evidence="1" type="ORF">L6452_27280</name>
</gene>
<keyword evidence="2" id="KW-1185">Reference proteome</keyword>
<protein>
    <submittedName>
        <fullName evidence="1">Uncharacterized protein</fullName>
    </submittedName>
</protein>